<dbReference type="Proteomes" id="UP000077002">
    <property type="component" value="Unassembled WGS sequence"/>
</dbReference>
<sequence>MAQPSTPQPFLPQNSSLPASAASWAFGTSARAPGSGANTPTANTYLMPTSPAKNPTSMNDGLKPKITKTTGQKPACLVNASVTYCGNDQIYAFGGFDQFTDEVYNHVLRLDLKTLNWALVDNYGDIPGVRMGHSASLYQGDKLLVYGGENEHREYLSDVVILNLKDHHWTQPDVQGPIPKGRARHAAVVYEDKLFVIGGLTGEANYILDDICYLDLKTWTWSKTWSFVQRFDHSAWIWGGRLWVLGGLGADMERPSEIWWLDLKGSPALSGSGRQFSTMGRMSSARHDPWLHPSRADRIDTYTANSGSVHIRSTRREKPVAPGAISSLKFVSGPHVPLQSSGTHFHVCSSGALLDFVTPSSTIRHSECNLSSLELDSLRWQRLVEGPELFQPGYKWHYCTINEDGTKVWLLGSPGDDSTGSNQELQLSEVLAVDLKRYGLLGNLDSPFASEQNRILASERQTTYTTPVGGVGSGLGSDLAMTFDQPPESGSMSDFIITANYTPTDEDDNVSEVDSQLRFSTNTTSSQVFVSENSAVSPPIHVHKMILQARWPHFKRLYASKMIEYQTSRLHIPEPYSVVRAFLYYLYTDSIAPHPVYCRDLTDVAGMLVMANLYDMPKLRLLCVNRLSREIDIEHAAVIWERAGRTEEEWLKQRAARFCMMNFGRIVRTEGFRSLSRQSLMELCEVVGTEGRVVDGDEMDDAETAFTLGGVLSGRYRRRSHRPSGEADETEGDDDDGMDMN</sequence>
<feature type="region of interest" description="Disordered" evidence="3">
    <location>
        <begin position="717"/>
        <end position="741"/>
    </location>
</feature>
<feature type="domain" description="BTB" evidence="4">
    <location>
        <begin position="526"/>
        <end position="595"/>
    </location>
</feature>
<dbReference type="PANTHER" id="PTHR46093:SF18">
    <property type="entry name" value="FIBRONECTIN TYPE-III DOMAIN-CONTAINING PROTEIN"/>
    <property type="match status" value="1"/>
</dbReference>
<keyword evidence="2" id="KW-0677">Repeat</keyword>
<dbReference type="EMBL" id="LVKK01000094">
    <property type="protein sequence ID" value="OAG36298.1"/>
    <property type="molecule type" value="Genomic_DNA"/>
</dbReference>
<dbReference type="InterPro" id="IPR011333">
    <property type="entry name" value="SKP1/BTB/POZ_sf"/>
</dbReference>
<protein>
    <recommendedName>
        <fullName evidence="4">BTB domain-containing protein</fullName>
    </recommendedName>
</protein>
<feature type="compositionally biased region" description="Acidic residues" evidence="3">
    <location>
        <begin position="726"/>
        <end position="741"/>
    </location>
</feature>
<name>A0A177EWH1_9EURO</name>
<dbReference type="GeneID" id="34604597"/>
<dbReference type="InterPro" id="IPR000210">
    <property type="entry name" value="BTB/POZ_dom"/>
</dbReference>
<keyword evidence="6" id="KW-1185">Reference proteome</keyword>
<evidence type="ECO:0000256" key="1">
    <source>
        <dbReference type="ARBA" id="ARBA00022441"/>
    </source>
</evidence>
<dbReference type="Gene3D" id="3.30.710.10">
    <property type="entry name" value="Potassium Channel Kv1.1, Chain A"/>
    <property type="match status" value="1"/>
</dbReference>
<reference evidence="5 6" key="1">
    <citation type="submission" date="2016-03" db="EMBL/GenBank/DDBJ databases">
        <title>Draft genome sequence of the Fonsecaea monophora CBS 269.37.</title>
        <authorList>
            <person name="Bombassaro A."/>
            <person name="Vinicius W.A."/>
            <person name="De Hoog S."/>
            <person name="Sun J."/>
            <person name="Souza E.M."/>
            <person name="Raittz R.T."/>
            <person name="Costa F."/>
            <person name="Leao A.C."/>
            <person name="Tadra-Sfeir M.Z."/>
            <person name="Baura V."/>
            <person name="Balsanelli E."/>
            <person name="Pedrosa F.O."/>
            <person name="Moreno L.F."/>
            <person name="Steffens M.B."/>
            <person name="Xi L."/>
            <person name="Bocca A.L."/>
            <person name="Felipe M.S."/>
            <person name="Teixeira M."/>
            <person name="Telles Filho F.Q."/>
            <person name="Azevedo C.M."/>
            <person name="Gomes R."/>
            <person name="Vicente V.A."/>
        </authorList>
    </citation>
    <scope>NUCLEOTIDE SEQUENCE [LARGE SCALE GENOMIC DNA]</scope>
    <source>
        <strain evidence="5 6">CBS 269.37</strain>
    </source>
</reference>
<dbReference type="CDD" id="cd14733">
    <property type="entry name" value="BACK"/>
    <property type="match status" value="1"/>
</dbReference>
<gene>
    <name evidence="5" type="ORF">AYO21_09463</name>
</gene>
<organism evidence="5 6">
    <name type="scientific">Fonsecaea monophora</name>
    <dbReference type="NCBI Taxonomy" id="254056"/>
    <lineage>
        <taxon>Eukaryota</taxon>
        <taxon>Fungi</taxon>
        <taxon>Dikarya</taxon>
        <taxon>Ascomycota</taxon>
        <taxon>Pezizomycotina</taxon>
        <taxon>Eurotiomycetes</taxon>
        <taxon>Chaetothyriomycetidae</taxon>
        <taxon>Chaetothyriales</taxon>
        <taxon>Herpotrichiellaceae</taxon>
        <taxon>Fonsecaea</taxon>
    </lineage>
</organism>
<feature type="compositionally biased region" description="Polar residues" evidence="3">
    <location>
        <begin position="36"/>
        <end position="59"/>
    </location>
</feature>
<evidence type="ECO:0000313" key="6">
    <source>
        <dbReference type="Proteomes" id="UP000077002"/>
    </source>
</evidence>
<dbReference type="PROSITE" id="PS50097">
    <property type="entry name" value="BTB"/>
    <property type="match status" value="1"/>
</dbReference>
<dbReference type="PANTHER" id="PTHR46093">
    <property type="entry name" value="ACYL-COA-BINDING DOMAIN-CONTAINING PROTEIN 5"/>
    <property type="match status" value="1"/>
</dbReference>
<comment type="caution">
    <text evidence="5">The sequence shown here is derived from an EMBL/GenBank/DDBJ whole genome shotgun (WGS) entry which is preliminary data.</text>
</comment>
<keyword evidence="1" id="KW-0880">Kelch repeat</keyword>
<evidence type="ECO:0000259" key="4">
    <source>
        <dbReference type="PROSITE" id="PS50097"/>
    </source>
</evidence>
<accession>A0A177EWH1</accession>
<dbReference type="Gene3D" id="2.120.10.80">
    <property type="entry name" value="Kelch-type beta propeller"/>
    <property type="match status" value="1"/>
</dbReference>
<evidence type="ECO:0000256" key="2">
    <source>
        <dbReference type="ARBA" id="ARBA00022737"/>
    </source>
</evidence>
<dbReference type="SUPFAM" id="SSF54695">
    <property type="entry name" value="POZ domain"/>
    <property type="match status" value="1"/>
</dbReference>
<dbReference type="OrthoDB" id="432528at2759"/>
<dbReference type="InterPro" id="IPR015915">
    <property type="entry name" value="Kelch-typ_b-propeller"/>
</dbReference>
<dbReference type="Pfam" id="PF24681">
    <property type="entry name" value="Kelch_KLHDC2_KLHL20_DRC7"/>
    <property type="match status" value="1"/>
</dbReference>
<evidence type="ECO:0000313" key="5">
    <source>
        <dbReference type="EMBL" id="OAG36298.1"/>
    </source>
</evidence>
<proteinExistence type="predicted"/>
<dbReference type="Pfam" id="PF00651">
    <property type="entry name" value="BTB"/>
    <property type="match status" value="1"/>
</dbReference>
<dbReference type="SMART" id="SM00225">
    <property type="entry name" value="BTB"/>
    <property type="match status" value="1"/>
</dbReference>
<dbReference type="AlphaFoldDB" id="A0A177EWH1"/>
<dbReference type="SUPFAM" id="SSF117281">
    <property type="entry name" value="Kelch motif"/>
    <property type="match status" value="1"/>
</dbReference>
<evidence type="ECO:0000256" key="3">
    <source>
        <dbReference type="SAM" id="MobiDB-lite"/>
    </source>
</evidence>
<dbReference type="RefSeq" id="XP_022508250.1">
    <property type="nucleotide sequence ID" value="XM_022659397.1"/>
</dbReference>
<feature type="region of interest" description="Disordered" evidence="3">
    <location>
        <begin position="32"/>
        <end position="66"/>
    </location>
</feature>